<gene>
    <name evidence="3" type="ORF">KY290_028297</name>
</gene>
<dbReference type="EMBL" id="JAIVGD010000019">
    <property type="protein sequence ID" value="KAH0749065.1"/>
    <property type="molecule type" value="Genomic_DNA"/>
</dbReference>
<dbReference type="PANTHER" id="PTHR37610:SF40">
    <property type="entry name" value="OS01G0909600 PROTEIN"/>
    <property type="match status" value="1"/>
</dbReference>
<evidence type="ECO:0000313" key="3">
    <source>
        <dbReference type="EMBL" id="KAH0749065.1"/>
    </source>
</evidence>
<organism evidence="3 4">
    <name type="scientific">Solanum tuberosum</name>
    <name type="common">Potato</name>
    <dbReference type="NCBI Taxonomy" id="4113"/>
    <lineage>
        <taxon>Eukaryota</taxon>
        <taxon>Viridiplantae</taxon>
        <taxon>Streptophyta</taxon>
        <taxon>Embryophyta</taxon>
        <taxon>Tracheophyta</taxon>
        <taxon>Spermatophyta</taxon>
        <taxon>Magnoliopsida</taxon>
        <taxon>eudicotyledons</taxon>
        <taxon>Gunneridae</taxon>
        <taxon>Pentapetalae</taxon>
        <taxon>asterids</taxon>
        <taxon>lamiids</taxon>
        <taxon>Solanales</taxon>
        <taxon>Solanaceae</taxon>
        <taxon>Solanoideae</taxon>
        <taxon>Solaneae</taxon>
        <taxon>Solanum</taxon>
    </lineage>
</organism>
<accession>A0ABQ7UKN9</accession>
<name>A0ABQ7UKN9_SOLTU</name>
<reference evidence="3 4" key="1">
    <citation type="journal article" date="2021" name="bioRxiv">
        <title>Chromosome-scale and haplotype-resolved genome assembly of a tetraploid potato cultivar.</title>
        <authorList>
            <person name="Sun H."/>
            <person name="Jiao W.-B."/>
            <person name="Krause K."/>
            <person name="Campoy J.A."/>
            <person name="Goel M."/>
            <person name="Folz-Donahue K."/>
            <person name="Kukat C."/>
            <person name="Huettel B."/>
            <person name="Schneeberger K."/>
        </authorList>
    </citation>
    <scope>NUCLEOTIDE SEQUENCE [LARGE SCALE GENOMIC DNA]</scope>
    <source>
        <strain evidence="3">SolTubOtavaFocal</strain>
        <tissue evidence="3">Leaves</tissue>
    </source>
</reference>
<evidence type="ECO:0000259" key="2">
    <source>
        <dbReference type="Pfam" id="PF14244"/>
    </source>
</evidence>
<evidence type="ECO:0000313" key="4">
    <source>
        <dbReference type="Proteomes" id="UP000826656"/>
    </source>
</evidence>
<feature type="domain" description="Retrotransposon Copia-like N-terminal" evidence="2">
    <location>
        <begin position="17"/>
        <end position="64"/>
    </location>
</feature>
<dbReference type="Pfam" id="PF14244">
    <property type="entry name" value="Retrotran_gag_3"/>
    <property type="match status" value="1"/>
</dbReference>
<feature type="region of interest" description="Disordered" evidence="1">
    <location>
        <begin position="1"/>
        <end position="28"/>
    </location>
</feature>
<protein>
    <recommendedName>
        <fullName evidence="2">Retrotransposon Copia-like N-terminal domain-containing protein</fullName>
    </recommendedName>
</protein>
<dbReference type="Proteomes" id="UP000826656">
    <property type="component" value="Unassembled WGS sequence"/>
</dbReference>
<dbReference type="InterPro" id="IPR029472">
    <property type="entry name" value="Copia-like_N"/>
</dbReference>
<comment type="caution">
    <text evidence="3">The sequence shown here is derived from an EMBL/GenBank/DDBJ whole genome shotgun (WGS) entry which is preliminary data.</text>
</comment>
<evidence type="ECO:0000256" key="1">
    <source>
        <dbReference type="SAM" id="MobiDB-lite"/>
    </source>
</evidence>
<sequence length="329" mass="36781">MAQEKESIDSTNPLYMHPSESVGSGITPGTFDGSGYRSWRRGMLRALSVKNKMGFVNGKCKKPAQDDPLLNQWERCDDMELEDRYDQTNGAKLYQIQKEVSDLSQGSMDITTYYTKMKRLWEELGTLDNNNQCNCVCICGAKTAMHKAEQDRRLIQFLMGLNEEEKQREVKPRNYLATDSTTLSAYGNNQFRTNYSQNTAGNKSNQQFHRGSSSGIRLFCDYCKRPGHIKDKCYRLHGFPPNFKFTKGRNTASAAVVLGESNEALDNHLDEPGTLSTDGNLTLTKEQQTQLLHLLGSFHSGSLCTGSDNITSGAANFAGPFTEEASGNW</sequence>
<dbReference type="PANTHER" id="PTHR37610">
    <property type="entry name" value="CCHC-TYPE DOMAIN-CONTAINING PROTEIN"/>
    <property type="match status" value="1"/>
</dbReference>
<keyword evidence="4" id="KW-1185">Reference proteome</keyword>
<proteinExistence type="predicted"/>